<sequence length="91" mass="9580">MTNRAASVHPPLVLLLLSVVVVERVGGHPSSLGPITSIGGVGGSASFASTPRIHTPTTDFQPPYFPPPYLGTENQMTVSGRDIALDTLIYH</sequence>
<feature type="signal peptide" evidence="1">
    <location>
        <begin position="1"/>
        <end position="27"/>
    </location>
</feature>
<evidence type="ECO:0000313" key="2">
    <source>
        <dbReference type="EMBL" id="KAK4298339.1"/>
    </source>
</evidence>
<feature type="chain" id="PRO_5042189820" description="Secreted protein" evidence="1">
    <location>
        <begin position="28"/>
        <end position="91"/>
    </location>
</feature>
<proteinExistence type="predicted"/>
<gene>
    <name evidence="2" type="ORF">Pmani_029295</name>
</gene>
<organism evidence="2 3">
    <name type="scientific">Petrolisthes manimaculis</name>
    <dbReference type="NCBI Taxonomy" id="1843537"/>
    <lineage>
        <taxon>Eukaryota</taxon>
        <taxon>Metazoa</taxon>
        <taxon>Ecdysozoa</taxon>
        <taxon>Arthropoda</taxon>
        <taxon>Crustacea</taxon>
        <taxon>Multicrustacea</taxon>
        <taxon>Malacostraca</taxon>
        <taxon>Eumalacostraca</taxon>
        <taxon>Eucarida</taxon>
        <taxon>Decapoda</taxon>
        <taxon>Pleocyemata</taxon>
        <taxon>Anomura</taxon>
        <taxon>Galatheoidea</taxon>
        <taxon>Porcellanidae</taxon>
        <taxon>Petrolisthes</taxon>
    </lineage>
</organism>
<evidence type="ECO:0000313" key="3">
    <source>
        <dbReference type="Proteomes" id="UP001292094"/>
    </source>
</evidence>
<evidence type="ECO:0008006" key="4">
    <source>
        <dbReference type="Google" id="ProtNLM"/>
    </source>
</evidence>
<comment type="caution">
    <text evidence="2">The sequence shown here is derived from an EMBL/GenBank/DDBJ whole genome shotgun (WGS) entry which is preliminary data.</text>
</comment>
<dbReference type="EMBL" id="JAWZYT010003452">
    <property type="protein sequence ID" value="KAK4298339.1"/>
    <property type="molecule type" value="Genomic_DNA"/>
</dbReference>
<accession>A0AAE1TX36</accession>
<reference evidence="2" key="1">
    <citation type="submission" date="2023-11" db="EMBL/GenBank/DDBJ databases">
        <title>Genome assemblies of two species of porcelain crab, Petrolisthes cinctipes and Petrolisthes manimaculis (Anomura: Porcellanidae).</title>
        <authorList>
            <person name="Angst P."/>
        </authorList>
    </citation>
    <scope>NUCLEOTIDE SEQUENCE</scope>
    <source>
        <strain evidence="2">PB745_02</strain>
        <tissue evidence="2">Gill</tissue>
    </source>
</reference>
<dbReference type="AlphaFoldDB" id="A0AAE1TX36"/>
<keyword evidence="3" id="KW-1185">Reference proteome</keyword>
<feature type="non-terminal residue" evidence="2">
    <location>
        <position position="1"/>
    </location>
</feature>
<evidence type="ECO:0000256" key="1">
    <source>
        <dbReference type="SAM" id="SignalP"/>
    </source>
</evidence>
<name>A0AAE1TX36_9EUCA</name>
<dbReference type="Proteomes" id="UP001292094">
    <property type="component" value="Unassembled WGS sequence"/>
</dbReference>
<keyword evidence="1" id="KW-0732">Signal</keyword>
<protein>
    <recommendedName>
        <fullName evidence="4">Secreted protein</fullName>
    </recommendedName>
</protein>